<name>A0A1H0C1Z4_9EURY</name>
<evidence type="ECO:0000313" key="2">
    <source>
        <dbReference type="EMBL" id="SDN51891.1"/>
    </source>
</evidence>
<accession>A0A1H0C1Z4</accession>
<protein>
    <recommendedName>
        <fullName evidence="1">PKD domain-containing protein</fullName>
    </recommendedName>
</protein>
<organism evidence="2 3">
    <name type="scientific">Haloarchaeobius iranensis</name>
    <dbReference type="NCBI Taxonomy" id="996166"/>
    <lineage>
        <taxon>Archaea</taxon>
        <taxon>Methanobacteriati</taxon>
        <taxon>Methanobacteriota</taxon>
        <taxon>Stenosarchaea group</taxon>
        <taxon>Halobacteria</taxon>
        <taxon>Halobacteriales</taxon>
        <taxon>Halorubellaceae</taxon>
        <taxon>Haloarchaeobius</taxon>
    </lineage>
</organism>
<reference evidence="2 3" key="1">
    <citation type="submission" date="2016-10" db="EMBL/GenBank/DDBJ databases">
        <authorList>
            <person name="de Groot N.N."/>
        </authorList>
    </citation>
    <scope>NUCLEOTIDE SEQUENCE [LARGE SCALE GENOMIC DNA]</scope>
    <source>
        <strain evidence="3">EB21,IBRC-M 10013,KCTC 4048</strain>
    </source>
</reference>
<sequence length="684" mass="76043">MDLYRRQLLQLLGVSGIPDLGVGEVGISLSDRSNARTPDRAALHNWQAHTLSADANGDYGHQSLERLELLDVGFEATGNPAVSARESIFGERTGCYRYTFAVTGSAISHVSKDKTHFWEIGEAMGDHFEPRKLNLDARIGSRVSVEADNDSDMESMALAPRHGHDSFQVYTTPSGDELGEDLAGQYPDADIENLGEYISLALGMSHEQFQGDKSRVGAYLPNQSKLFNLSPEEIYQAIRNADDLNDDLRAGVEGTLAVASLSLAALALFANPPAALGAGVIVASIFASELLSDNYRPRTKYAKGFDMTYPSREGGPVTHHNLIFDVYVEPDQEVSFNVTTKNFGTGIGIDRAHEANPGIGIGEWTIDIAAPGTNRTHIPVPSFEYNFSQNRSRATRELNAPQIEFLTEPFIQHTLIRGKYDGKDQLEPRYLPVPGYLLPLPVYIGQAPGSESTGEPPIEFSAKNSLLTDSNRETDFTWHHSQFNSSHFVGIVNDFDEIRQQIRWYPTGMQAEDVYTEPDFYNKQSWRGKSSTGTEFSVTPQYEGLHVVGLEMEDPTGNRSTVSRPYLYLQDEGRRARNHAGDFEIEQVGSRTFRFNTNNSLPDMALLGSEPASRNEVVRNHLREPLTWFWERTDAESTDFAFKRFGSGEQVSYTFGQAGTYEIHHVVTDSQHISYVATETIEVN</sequence>
<dbReference type="InterPro" id="IPR013783">
    <property type="entry name" value="Ig-like_fold"/>
</dbReference>
<dbReference type="EMBL" id="FNIA01000054">
    <property type="protein sequence ID" value="SDN51891.1"/>
    <property type="molecule type" value="Genomic_DNA"/>
</dbReference>
<gene>
    <name evidence="2" type="ORF">SAMN05192554_1542</name>
</gene>
<dbReference type="Proteomes" id="UP000199370">
    <property type="component" value="Unassembled WGS sequence"/>
</dbReference>
<feature type="domain" description="PKD" evidence="1">
    <location>
        <begin position="624"/>
        <end position="684"/>
    </location>
</feature>
<dbReference type="PROSITE" id="PS50093">
    <property type="entry name" value="PKD"/>
    <property type="match status" value="1"/>
</dbReference>
<dbReference type="InterPro" id="IPR035986">
    <property type="entry name" value="PKD_dom_sf"/>
</dbReference>
<evidence type="ECO:0000313" key="3">
    <source>
        <dbReference type="Proteomes" id="UP000199370"/>
    </source>
</evidence>
<proteinExistence type="predicted"/>
<dbReference type="InterPro" id="IPR000601">
    <property type="entry name" value="PKD_dom"/>
</dbReference>
<dbReference type="AlphaFoldDB" id="A0A1H0C1Z4"/>
<dbReference type="Gene3D" id="2.60.40.10">
    <property type="entry name" value="Immunoglobulins"/>
    <property type="match status" value="1"/>
</dbReference>
<dbReference type="SUPFAM" id="SSF49299">
    <property type="entry name" value="PKD domain"/>
    <property type="match status" value="1"/>
</dbReference>
<evidence type="ECO:0000259" key="1">
    <source>
        <dbReference type="PROSITE" id="PS50093"/>
    </source>
</evidence>
<dbReference type="RefSeq" id="WP_139172436.1">
    <property type="nucleotide sequence ID" value="NZ_FNIA01000054.1"/>
</dbReference>
<keyword evidence="3" id="KW-1185">Reference proteome</keyword>